<dbReference type="PROSITE" id="PS51755">
    <property type="entry name" value="OMPR_PHOB"/>
    <property type="match status" value="1"/>
</dbReference>
<dbReference type="CDD" id="cd00383">
    <property type="entry name" value="trans_reg_C"/>
    <property type="match status" value="1"/>
</dbReference>
<keyword evidence="10" id="KW-1185">Reference proteome</keyword>
<evidence type="ECO:0000256" key="2">
    <source>
        <dbReference type="ARBA" id="ARBA00023015"/>
    </source>
</evidence>
<dbReference type="InterPro" id="IPR016032">
    <property type="entry name" value="Sig_transdc_resp-reg_C-effctor"/>
</dbReference>
<dbReference type="InterPro" id="IPR036388">
    <property type="entry name" value="WH-like_DNA-bd_sf"/>
</dbReference>
<dbReference type="InterPro" id="IPR001867">
    <property type="entry name" value="OmpR/PhoB-type_DNA-bd"/>
</dbReference>
<proteinExistence type="predicted"/>
<dbReference type="PANTHER" id="PTHR48111">
    <property type="entry name" value="REGULATOR OF RPOS"/>
    <property type="match status" value="1"/>
</dbReference>
<dbReference type="Proteomes" id="UP001190465">
    <property type="component" value="Chromosome"/>
</dbReference>
<keyword evidence="2" id="KW-0805">Transcription regulation</keyword>
<feature type="modified residue" description="4-aspartylphosphate" evidence="5">
    <location>
        <position position="46"/>
    </location>
</feature>
<evidence type="ECO:0000256" key="1">
    <source>
        <dbReference type="ARBA" id="ARBA00022553"/>
    </source>
</evidence>
<dbReference type="Pfam" id="PF00486">
    <property type="entry name" value="Trans_reg_C"/>
    <property type="match status" value="1"/>
</dbReference>
<dbReference type="SMART" id="SM00448">
    <property type="entry name" value="REC"/>
    <property type="match status" value="1"/>
</dbReference>
<gene>
    <name evidence="9" type="ORF">MU0053_002952</name>
</gene>
<dbReference type="PROSITE" id="PS50110">
    <property type="entry name" value="RESPONSE_REGULATORY"/>
    <property type="match status" value="1"/>
</dbReference>
<dbReference type="EMBL" id="OY726397">
    <property type="protein sequence ID" value="CAJ1505504.1"/>
    <property type="molecule type" value="Genomic_DNA"/>
</dbReference>
<feature type="domain" description="Response regulatory" evidence="7">
    <location>
        <begin position="1"/>
        <end position="110"/>
    </location>
</feature>
<dbReference type="SUPFAM" id="SSF52172">
    <property type="entry name" value="CheY-like"/>
    <property type="match status" value="1"/>
</dbReference>
<dbReference type="SUPFAM" id="SSF46894">
    <property type="entry name" value="C-terminal effector domain of the bipartite response regulators"/>
    <property type="match status" value="1"/>
</dbReference>
<dbReference type="InterPro" id="IPR001789">
    <property type="entry name" value="Sig_transdc_resp-reg_receiver"/>
</dbReference>
<organism evidence="9 10">
    <name type="scientific">[Mycobacterium] burgundiense</name>
    <dbReference type="NCBI Taxonomy" id="3064286"/>
    <lineage>
        <taxon>Bacteria</taxon>
        <taxon>Bacillati</taxon>
        <taxon>Actinomycetota</taxon>
        <taxon>Actinomycetes</taxon>
        <taxon>Mycobacteriales</taxon>
        <taxon>Mycobacteriaceae</taxon>
        <taxon>Mycolicibacterium</taxon>
    </lineage>
</organism>
<accession>A0ABM9LVP6</accession>
<reference evidence="9 10" key="1">
    <citation type="submission" date="2023-08" db="EMBL/GenBank/DDBJ databases">
        <authorList>
            <person name="Folkvardsen B D."/>
            <person name="Norman A."/>
        </authorList>
    </citation>
    <scope>NUCLEOTIDE SEQUENCE [LARGE SCALE GENOMIC DNA]</scope>
    <source>
        <strain evidence="9 10">Mu0053</strain>
    </source>
</reference>
<name>A0ABM9LVP6_9MYCO</name>
<dbReference type="PANTHER" id="PTHR48111:SF4">
    <property type="entry name" value="DNA-BINDING DUAL TRANSCRIPTIONAL REGULATOR OMPR"/>
    <property type="match status" value="1"/>
</dbReference>
<evidence type="ECO:0000259" key="8">
    <source>
        <dbReference type="PROSITE" id="PS51755"/>
    </source>
</evidence>
<feature type="domain" description="OmpR/PhoB-type" evidence="8">
    <location>
        <begin position="127"/>
        <end position="226"/>
    </location>
</feature>
<keyword evidence="3 6" id="KW-0238">DNA-binding</keyword>
<protein>
    <submittedName>
        <fullName evidence="9">Response regulator transcription factor</fullName>
    </submittedName>
</protein>
<evidence type="ECO:0000313" key="10">
    <source>
        <dbReference type="Proteomes" id="UP001190465"/>
    </source>
</evidence>
<dbReference type="RefSeq" id="WP_308478381.1">
    <property type="nucleotide sequence ID" value="NZ_OY726397.1"/>
</dbReference>
<evidence type="ECO:0000256" key="4">
    <source>
        <dbReference type="ARBA" id="ARBA00023163"/>
    </source>
</evidence>
<keyword evidence="4" id="KW-0804">Transcription</keyword>
<dbReference type="InterPro" id="IPR011006">
    <property type="entry name" value="CheY-like_superfamily"/>
</dbReference>
<dbReference type="InterPro" id="IPR039420">
    <property type="entry name" value="WalR-like"/>
</dbReference>
<evidence type="ECO:0000256" key="3">
    <source>
        <dbReference type="ARBA" id="ARBA00023125"/>
    </source>
</evidence>
<sequence>MGDHVRWIEAVADHFRTDEVSLVVAHDGGEAVDVAQRLRPGFVALDVDSLGGSVLQVCREIRDVCDGHVTMCSSAGNENVVVAGFRAGADDVLIGARSSRELAARVRAALRRRTAYAALAGSGGTAPQQYSCGPLSIDVVRREVRVADERIGLTRTQFDILVELARKRGAVVTRQDLMEAVWGPRSNGNAERVSVHIGALRRRLGDDPEEPELVLNVRGVGYRLAFAPHRVNVAPCGEVGATVLPAGAVAAPCAREGA</sequence>
<feature type="DNA-binding region" description="OmpR/PhoB-type" evidence="6">
    <location>
        <begin position="127"/>
        <end position="226"/>
    </location>
</feature>
<dbReference type="Gene3D" id="1.10.10.10">
    <property type="entry name" value="Winged helix-like DNA-binding domain superfamily/Winged helix DNA-binding domain"/>
    <property type="match status" value="1"/>
</dbReference>
<dbReference type="SMART" id="SM00862">
    <property type="entry name" value="Trans_reg_C"/>
    <property type="match status" value="1"/>
</dbReference>
<evidence type="ECO:0000256" key="5">
    <source>
        <dbReference type="PROSITE-ProRule" id="PRU00169"/>
    </source>
</evidence>
<keyword evidence="1 5" id="KW-0597">Phosphoprotein</keyword>
<evidence type="ECO:0000313" key="9">
    <source>
        <dbReference type="EMBL" id="CAJ1505504.1"/>
    </source>
</evidence>
<evidence type="ECO:0000259" key="7">
    <source>
        <dbReference type="PROSITE" id="PS50110"/>
    </source>
</evidence>
<evidence type="ECO:0000256" key="6">
    <source>
        <dbReference type="PROSITE-ProRule" id="PRU01091"/>
    </source>
</evidence>
<dbReference type="Gene3D" id="3.40.50.2300">
    <property type="match status" value="1"/>
</dbReference>